<feature type="region of interest" description="Disordered" evidence="1">
    <location>
        <begin position="26"/>
        <end position="66"/>
    </location>
</feature>
<sequence length="112" mass="12148">MNHGARSRRQCRFIALWRGNEAAGAGKASSHLPAFDPRLEQQPSATPGSRGRLGTISGQGRLPRDFIQPGPMECEGSGHSQPWKVDASMDSGHVRQRALCLLPTSSLPYNIL</sequence>
<proteinExistence type="predicted"/>
<protein>
    <submittedName>
        <fullName evidence="2">Uncharacterized protein</fullName>
    </submittedName>
</protein>
<dbReference type="Proteomes" id="UP001066276">
    <property type="component" value="Chromosome 11"/>
</dbReference>
<comment type="caution">
    <text evidence="2">The sequence shown here is derived from an EMBL/GenBank/DDBJ whole genome shotgun (WGS) entry which is preliminary data.</text>
</comment>
<dbReference type="AlphaFoldDB" id="A0AAV7LPJ0"/>
<accession>A0AAV7LPJ0</accession>
<organism evidence="2 3">
    <name type="scientific">Pleurodeles waltl</name>
    <name type="common">Iberian ribbed newt</name>
    <dbReference type="NCBI Taxonomy" id="8319"/>
    <lineage>
        <taxon>Eukaryota</taxon>
        <taxon>Metazoa</taxon>
        <taxon>Chordata</taxon>
        <taxon>Craniata</taxon>
        <taxon>Vertebrata</taxon>
        <taxon>Euteleostomi</taxon>
        <taxon>Amphibia</taxon>
        <taxon>Batrachia</taxon>
        <taxon>Caudata</taxon>
        <taxon>Salamandroidea</taxon>
        <taxon>Salamandridae</taxon>
        <taxon>Pleurodelinae</taxon>
        <taxon>Pleurodeles</taxon>
    </lineage>
</organism>
<reference evidence="2" key="1">
    <citation type="journal article" date="2022" name="bioRxiv">
        <title>Sequencing and chromosome-scale assembly of the giantPleurodeles waltlgenome.</title>
        <authorList>
            <person name="Brown T."/>
            <person name="Elewa A."/>
            <person name="Iarovenko S."/>
            <person name="Subramanian E."/>
            <person name="Araus A.J."/>
            <person name="Petzold A."/>
            <person name="Susuki M."/>
            <person name="Suzuki K.-i.T."/>
            <person name="Hayashi T."/>
            <person name="Toyoda A."/>
            <person name="Oliveira C."/>
            <person name="Osipova E."/>
            <person name="Leigh N.D."/>
            <person name="Simon A."/>
            <person name="Yun M.H."/>
        </authorList>
    </citation>
    <scope>NUCLEOTIDE SEQUENCE</scope>
    <source>
        <strain evidence="2">20211129_DDA</strain>
        <tissue evidence="2">Liver</tissue>
    </source>
</reference>
<dbReference type="EMBL" id="JANPWB010000015">
    <property type="protein sequence ID" value="KAJ1092329.1"/>
    <property type="molecule type" value="Genomic_DNA"/>
</dbReference>
<keyword evidence="3" id="KW-1185">Reference proteome</keyword>
<evidence type="ECO:0000313" key="2">
    <source>
        <dbReference type="EMBL" id="KAJ1092329.1"/>
    </source>
</evidence>
<evidence type="ECO:0000313" key="3">
    <source>
        <dbReference type="Proteomes" id="UP001066276"/>
    </source>
</evidence>
<name>A0AAV7LPJ0_PLEWA</name>
<evidence type="ECO:0000256" key="1">
    <source>
        <dbReference type="SAM" id="MobiDB-lite"/>
    </source>
</evidence>
<gene>
    <name evidence="2" type="ORF">NDU88_005440</name>
</gene>